<dbReference type="EMBL" id="DNWC01000113">
    <property type="protein sequence ID" value="HBJ09072.1"/>
    <property type="molecule type" value="Genomic_DNA"/>
</dbReference>
<dbReference type="Proteomes" id="UP000262954">
    <property type="component" value="Unassembled WGS sequence"/>
</dbReference>
<name>A0A354M3I3_9BACT</name>
<organism evidence="1 2">
    <name type="scientific">Coprobacter fastidiosus</name>
    <dbReference type="NCBI Taxonomy" id="1099853"/>
    <lineage>
        <taxon>Bacteria</taxon>
        <taxon>Pseudomonadati</taxon>
        <taxon>Bacteroidota</taxon>
        <taxon>Bacteroidia</taxon>
        <taxon>Bacteroidales</taxon>
        <taxon>Barnesiellaceae</taxon>
        <taxon>Coprobacter</taxon>
    </lineage>
</organism>
<gene>
    <name evidence="1" type="ORF">DDY73_08705</name>
</gene>
<comment type="caution">
    <text evidence="1">The sequence shown here is derived from an EMBL/GenBank/DDBJ whole genome shotgun (WGS) entry which is preliminary data.</text>
</comment>
<dbReference type="AlphaFoldDB" id="A0A354M3I3"/>
<protein>
    <submittedName>
        <fullName evidence="1">Uncharacterized protein</fullName>
    </submittedName>
</protein>
<feature type="non-terminal residue" evidence="1">
    <location>
        <position position="1"/>
    </location>
</feature>
<sequence length="60" mass="7167">NIYYPSGIMREKRRSPYNYGLTGKEIVYDNGLDEYFFGARTLFAPINRFNQPDPLCEEYY</sequence>
<feature type="non-terminal residue" evidence="1">
    <location>
        <position position="60"/>
    </location>
</feature>
<evidence type="ECO:0000313" key="2">
    <source>
        <dbReference type="Proteomes" id="UP000262954"/>
    </source>
</evidence>
<accession>A0A354M3I3</accession>
<reference evidence="1 2" key="1">
    <citation type="journal article" date="2018" name="Nat. Biotechnol.">
        <title>A standardized bacterial taxonomy based on genome phylogeny substantially revises the tree of life.</title>
        <authorList>
            <person name="Parks D.H."/>
            <person name="Chuvochina M."/>
            <person name="Waite D.W."/>
            <person name="Rinke C."/>
            <person name="Skarshewski A."/>
            <person name="Chaumeil P.A."/>
            <person name="Hugenholtz P."/>
        </authorList>
    </citation>
    <scope>NUCLEOTIDE SEQUENCE [LARGE SCALE GENOMIC DNA]</scope>
    <source>
        <strain evidence="1">UBA11482</strain>
    </source>
</reference>
<evidence type="ECO:0000313" key="1">
    <source>
        <dbReference type="EMBL" id="HBJ09072.1"/>
    </source>
</evidence>
<proteinExistence type="predicted"/>